<dbReference type="CDD" id="cd00042">
    <property type="entry name" value="CY"/>
    <property type="match status" value="1"/>
</dbReference>
<dbReference type="Proteomes" id="UP000237000">
    <property type="component" value="Unassembled WGS sequence"/>
</dbReference>
<keyword evidence="2" id="KW-0789">Thiol protease inhibitor</keyword>
<dbReference type="GO" id="GO:0005525">
    <property type="term" value="F:GTP binding"/>
    <property type="evidence" value="ECO:0007669"/>
    <property type="project" value="UniProtKB-KW"/>
</dbReference>
<dbReference type="AlphaFoldDB" id="A0A2P5ETZ6"/>
<dbReference type="GO" id="GO:0003743">
    <property type="term" value="F:translation initiation factor activity"/>
    <property type="evidence" value="ECO:0007669"/>
    <property type="project" value="TreeGrafter"/>
</dbReference>
<accession>A0A2P5ETZ6</accession>
<proteinExistence type="predicted"/>
<dbReference type="EMBL" id="JXTC01000099">
    <property type="protein sequence ID" value="PON89012.1"/>
    <property type="molecule type" value="Genomic_DNA"/>
</dbReference>
<organism evidence="7 8">
    <name type="scientific">Trema orientale</name>
    <name type="common">Charcoal tree</name>
    <name type="synonym">Celtis orientalis</name>
    <dbReference type="NCBI Taxonomy" id="63057"/>
    <lineage>
        <taxon>Eukaryota</taxon>
        <taxon>Viridiplantae</taxon>
        <taxon>Streptophyta</taxon>
        <taxon>Embryophyta</taxon>
        <taxon>Tracheophyta</taxon>
        <taxon>Spermatophyta</taxon>
        <taxon>Magnoliopsida</taxon>
        <taxon>eudicotyledons</taxon>
        <taxon>Gunneridae</taxon>
        <taxon>Pentapetalae</taxon>
        <taxon>rosids</taxon>
        <taxon>fabids</taxon>
        <taxon>Rosales</taxon>
        <taxon>Cannabaceae</taxon>
        <taxon>Trema</taxon>
    </lineage>
</organism>
<dbReference type="InParanoid" id="A0A2P5ETZ6"/>
<dbReference type="SUPFAM" id="SSF54403">
    <property type="entry name" value="Cystatin/monellin"/>
    <property type="match status" value="1"/>
</dbReference>
<dbReference type="Gene3D" id="3.10.450.10">
    <property type="match status" value="1"/>
</dbReference>
<comment type="caution">
    <text evidence="7">The sequence shown here is derived from an EMBL/GenBank/DDBJ whole genome shotgun (WGS) entry which is preliminary data.</text>
</comment>
<dbReference type="SUPFAM" id="SSF50447">
    <property type="entry name" value="Translation proteins"/>
    <property type="match status" value="1"/>
</dbReference>
<name>A0A2P5ETZ6_TREOI</name>
<dbReference type="InterPro" id="IPR009000">
    <property type="entry name" value="Transl_B-barrel_sf"/>
</dbReference>
<dbReference type="GO" id="GO:0004869">
    <property type="term" value="F:cysteine-type endopeptidase inhibitor activity"/>
    <property type="evidence" value="ECO:0007669"/>
    <property type="project" value="UniProtKB-KW"/>
</dbReference>
<feature type="region of interest" description="Disordered" evidence="5">
    <location>
        <begin position="167"/>
        <end position="190"/>
    </location>
</feature>
<evidence type="ECO:0000313" key="7">
    <source>
        <dbReference type="EMBL" id="PON89012.1"/>
    </source>
</evidence>
<feature type="domain" description="Cystatin" evidence="6">
    <location>
        <begin position="319"/>
        <end position="386"/>
    </location>
</feature>
<keyword evidence="4" id="KW-0342">GTP-binding</keyword>
<dbReference type="InterPro" id="IPR000010">
    <property type="entry name" value="Cystatin_dom"/>
</dbReference>
<dbReference type="STRING" id="63057.A0A2P5ETZ6"/>
<evidence type="ECO:0000256" key="1">
    <source>
        <dbReference type="ARBA" id="ARBA00022690"/>
    </source>
</evidence>
<evidence type="ECO:0000256" key="3">
    <source>
        <dbReference type="ARBA" id="ARBA00022741"/>
    </source>
</evidence>
<evidence type="ECO:0000256" key="5">
    <source>
        <dbReference type="SAM" id="MobiDB-lite"/>
    </source>
</evidence>
<dbReference type="InterPro" id="IPR046350">
    <property type="entry name" value="Cystatin_sf"/>
</dbReference>
<dbReference type="Pfam" id="PF00031">
    <property type="entry name" value="Cystatin"/>
    <property type="match status" value="1"/>
</dbReference>
<dbReference type="GO" id="GO:0005739">
    <property type="term" value="C:mitochondrion"/>
    <property type="evidence" value="ECO:0007669"/>
    <property type="project" value="TreeGrafter"/>
</dbReference>
<feature type="compositionally biased region" description="Polar residues" evidence="5">
    <location>
        <begin position="171"/>
        <end position="190"/>
    </location>
</feature>
<dbReference type="PANTHER" id="PTHR43381">
    <property type="entry name" value="TRANSLATION INITIATION FACTOR IF-2-RELATED"/>
    <property type="match status" value="1"/>
</dbReference>
<evidence type="ECO:0000256" key="4">
    <source>
        <dbReference type="ARBA" id="ARBA00023134"/>
    </source>
</evidence>
<evidence type="ECO:0000313" key="8">
    <source>
        <dbReference type="Proteomes" id="UP000237000"/>
    </source>
</evidence>
<dbReference type="Gene3D" id="2.40.30.10">
    <property type="entry name" value="Translation factors"/>
    <property type="match status" value="2"/>
</dbReference>
<gene>
    <name evidence="7" type="ORF">TorRG33x02_152410</name>
</gene>
<keyword evidence="8" id="KW-1185">Reference proteome</keyword>
<protein>
    <submittedName>
        <fullName evidence="7">Cystatin domain containing protein</fullName>
    </submittedName>
</protein>
<reference evidence="8" key="1">
    <citation type="submission" date="2016-06" db="EMBL/GenBank/DDBJ databases">
        <title>Parallel loss of symbiosis genes in relatives of nitrogen-fixing non-legume Parasponia.</title>
        <authorList>
            <person name="Van Velzen R."/>
            <person name="Holmer R."/>
            <person name="Bu F."/>
            <person name="Rutten L."/>
            <person name="Van Zeijl A."/>
            <person name="Liu W."/>
            <person name="Santuari L."/>
            <person name="Cao Q."/>
            <person name="Sharma T."/>
            <person name="Shen D."/>
            <person name="Roswanjaya Y."/>
            <person name="Wardhani T."/>
            <person name="Kalhor M.S."/>
            <person name="Jansen J."/>
            <person name="Van den Hoogen J."/>
            <person name="Gungor B."/>
            <person name="Hartog M."/>
            <person name="Hontelez J."/>
            <person name="Verver J."/>
            <person name="Yang W.-C."/>
            <person name="Schijlen E."/>
            <person name="Repin R."/>
            <person name="Schilthuizen M."/>
            <person name="Schranz E."/>
            <person name="Heidstra R."/>
            <person name="Miyata K."/>
            <person name="Fedorova E."/>
            <person name="Kohlen W."/>
            <person name="Bisseling T."/>
            <person name="Smit S."/>
            <person name="Geurts R."/>
        </authorList>
    </citation>
    <scope>NUCLEOTIDE SEQUENCE [LARGE SCALE GENOMIC DNA]</scope>
    <source>
        <strain evidence="8">cv. RG33-2</strain>
    </source>
</reference>
<dbReference type="OrthoDB" id="4928at2759"/>
<dbReference type="InterPro" id="IPR015760">
    <property type="entry name" value="TIF_IF2"/>
</dbReference>
<evidence type="ECO:0000259" key="6">
    <source>
        <dbReference type="Pfam" id="PF00031"/>
    </source>
</evidence>
<keyword evidence="1" id="KW-0646">Protease inhibitor</keyword>
<keyword evidence="3" id="KW-0547">Nucleotide-binding</keyword>
<evidence type="ECO:0000256" key="2">
    <source>
        <dbReference type="ARBA" id="ARBA00022704"/>
    </source>
</evidence>
<dbReference type="PANTHER" id="PTHR43381:SF4">
    <property type="entry name" value="EUKARYOTIC TRANSLATION INITIATION FACTOR 5B"/>
    <property type="match status" value="1"/>
</dbReference>
<sequence>MLNSFLTSSDCSLIARNVELENLIGIHSIRQCNVLEVNVVEGHGTTIDVIMVNGVLHEGDEIVVCGMQGTYMHHKEIKGARGIKITAEGLEHAIAGTGLYVVGPYDDLEEIKELAIKDMKSVVSRIDKTCGVCVQASALVKQTMDPCPLSSKSEPGLANLDKRTDQVCPSECSQPKPNSETTTGSSNTASRACRFDDTTYSSKNKDPSSPHDRIRIQVVHMTKILFAKISIRRWGQRCWWELIFERKRQYNDFDFWMMVPNPEEVSYDENLAVYERNRKLLREYKKQVRAYECFHVDVKVFYRGDSIITPVEKDDELMTAKVEASVAFAVEKYNQSEGKDLKLKRVVKANVQIVLGFNFCLTLERQMTSASTRLRSVKYYPLVSEQKTEEKI</sequence>